<dbReference type="RefSeq" id="WP_143936587.1">
    <property type="nucleotide sequence ID" value="NZ_VKKG01000001.1"/>
</dbReference>
<dbReference type="Pfam" id="PF01418">
    <property type="entry name" value="HTH_6"/>
    <property type="match status" value="1"/>
</dbReference>
<dbReference type="InterPro" id="IPR001347">
    <property type="entry name" value="SIS_dom"/>
</dbReference>
<dbReference type="InterPro" id="IPR036388">
    <property type="entry name" value="WH-like_DNA-bd_sf"/>
</dbReference>
<dbReference type="PROSITE" id="PS51464">
    <property type="entry name" value="SIS"/>
    <property type="match status" value="1"/>
</dbReference>
<feature type="domain" description="HTH rpiR-type" evidence="4">
    <location>
        <begin position="15"/>
        <end position="91"/>
    </location>
</feature>
<dbReference type="Gene3D" id="1.10.10.10">
    <property type="entry name" value="Winged helix-like DNA-binding domain superfamily/Winged helix DNA-binding domain"/>
    <property type="match status" value="1"/>
</dbReference>
<dbReference type="AlphaFoldDB" id="A0A553K475"/>
<dbReference type="GO" id="GO:0003677">
    <property type="term" value="F:DNA binding"/>
    <property type="evidence" value="ECO:0007669"/>
    <property type="project" value="UniProtKB-KW"/>
</dbReference>
<dbReference type="Pfam" id="PF01380">
    <property type="entry name" value="SIS"/>
    <property type="match status" value="1"/>
</dbReference>
<evidence type="ECO:0000259" key="5">
    <source>
        <dbReference type="PROSITE" id="PS51464"/>
    </source>
</evidence>
<name>A0A553K475_9ACTN</name>
<comment type="caution">
    <text evidence="6">The sequence shown here is derived from an EMBL/GenBank/DDBJ whole genome shotgun (WGS) entry which is preliminary data.</text>
</comment>
<dbReference type="PANTHER" id="PTHR30514">
    <property type="entry name" value="GLUCOKINASE"/>
    <property type="match status" value="1"/>
</dbReference>
<sequence>MESEPAVTGVPSPEFGLLARVQAALPSLSPSMAKIARLLLGNPELPLTLSITELADRAGTSPPTVTRFCRQLGYGGYVPLRVGVAADLGRSDAQTEFVHELGRTFDPDESSTALLKTLRLSHINSIQAAADLIALDDFETAAGAIAASPRVDIYGVAGSATVAHSLHDRLYRIGVHTHSWSEVHHGLMSASLLQLGSTAIAISNSGRTSEVVEMLAAARDTGATTVAMTSDPHSPLAELADTHLRTSPPDQFFSAGGIAAQTVQMFACNVLYMLVAKATYTRTQEALALSAAVIDNHNNPRRRQQS</sequence>
<gene>
    <name evidence="6" type="ORF">FOJ82_00915</name>
</gene>
<dbReference type="Proteomes" id="UP000317638">
    <property type="component" value="Unassembled WGS sequence"/>
</dbReference>
<dbReference type="InterPro" id="IPR035472">
    <property type="entry name" value="RpiR-like_SIS"/>
</dbReference>
<evidence type="ECO:0000256" key="1">
    <source>
        <dbReference type="ARBA" id="ARBA00023015"/>
    </source>
</evidence>
<dbReference type="PROSITE" id="PS51071">
    <property type="entry name" value="HTH_RPIR"/>
    <property type="match status" value="1"/>
</dbReference>
<dbReference type="PANTHER" id="PTHR30514:SF1">
    <property type="entry name" value="HTH-TYPE TRANSCRIPTIONAL REGULATOR HEXR-RELATED"/>
    <property type="match status" value="1"/>
</dbReference>
<reference evidence="6 7" key="1">
    <citation type="submission" date="2019-07" db="EMBL/GenBank/DDBJ databases">
        <authorList>
            <person name="Zhou L.-Y."/>
        </authorList>
    </citation>
    <scope>NUCLEOTIDE SEQUENCE [LARGE SCALE GENOMIC DNA]</scope>
    <source>
        <strain evidence="6 7">YIM 101269</strain>
    </source>
</reference>
<keyword evidence="7" id="KW-1185">Reference proteome</keyword>
<evidence type="ECO:0000259" key="4">
    <source>
        <dbReference type="PROSITE" id="PS51071"/>
    </source>
</evidence>
<proteinExistence type="predicted"/>
<feature type="domain" description="SIS" evidence="5">
    <location>
        <begin position="141"/>
        <end position="281"/>
    </location>
</feature>
<organism evidence="6 7">
    <name type="scientific">Tessaracoccus rhinocerotis</name>
    <dbReference type="NCBI Taxonomy" id="1689449"/>
    <lineage>
        <taxon>Bacteria</taxon>
        <taxon>Bacillati</taxon>
        <taxon>Actinomycetota</taxon>
        <taxon>Actinomycetes</taxon>
        <taxon>Propionibacteriales</taxon>
        <taxon>Propionibacteriaceae</taxon>
        <taxon>Tessaracoccus</taxon>
    </lineage>
</organism>
<evidence type="ECO:0000313" key="7">
    <source>
        <dbReference type="Proteomes" id="UP000317638"/>
    </source>
</evidence>
<evidence type="ECO:0000313" key="6">
    <source>
        <dbReference type="EMBL" id="TRY19498.1"/>
    </source>
</evidence>
<dbReference type="SUPFAM" id="SSF46689">
    <property type="entry name" value="Homeodomain-like"/>
    <property type="match status" value="1"/>
</dbReference>
<dbReference type="InterPro" id="IPR000281">
    <property type="entry name" value="HTH_RpiR"/>
</dbReference>
<dbReference type="CDD" id="cd05013">
    <property type="entry name" value="SIS_RpiR"/>
    <property type="match status" value="1"/>
</dbReference>
<dbReference type="EMBL" id="VKKG01000001">
    <property type="protein sequence ID" value="TRY19498.1"/>
    <property type="molecule type" value="Genomic_DNA"/>
</dbReference>
<dbReference type="InterPro" id="IPR009057">
    <property type="entry name" value="Homeodomain-like_sf"/>
</dbReference>
<evidence type="ECO:0000256" key="3">
    <source>
        <dbReference type="ARBA" id="ARBA00023163"/>
    </source>
</evidence>
<keyword evidence="3" id="KW-0804">Transcription</keyword>
<protein>
    <submittedName>
        <fullName evidence="6">MurR/RpiR family transcriptional regulator</fullName>
    </submittedName>
</protein>
<dbReference type="Gene3D" id="3.40.50.10490">
    <property type="entry name" value="Glucose-6-phosphate isomerase like protein, domain 1"/>
    <property type="match status" value="1"/>
</dbReference>
<dbReference type="OrthoDB" id="370421at2"/>
<keyword evidence="2" id="KW-0238">DNA-binding</keyword>
<dbReference type="SUPFAM" id="SSF53697">
    <property type="entry name" value="SIS domain"/>
    <property type="match status" value="1"/>
</dbReference>
<dbReference type="InterPro" id="IPR046348">
    <property type="entry name" value="SIS_dom_sf"/>
</dbReference>
<dbReference type="GO" id="GO:1901135">
    <property type="term" value="P:carbohydrate derivative metabolic process"/>
    <property type="evidence" value="ECO:0007669"/>
    <property type="project" value="InterPro"/>
</dbReference>
<dbReference type="InterPro" id="IPR047640">
    <property type="entry name" value="RpiR-like"/>
</dbReference>
<keyword evidence="1" id="KW-0805">Transcription regulation</keyword>
<dbReference type="GO" id="GO:0097367">
    <property type="term" value="F:carbohydrate derivative binding"/>
    <property type="evidence" value="ECO:0007669"/>
    <property type="project" value="InterPro"/>
</dbReference>
<dbReference type="GO" id="GO:0003700">
    <property type="term" value="F:DNA-binding transcription factor activity"/>
    <property type="evidence" value="ECO:0007669"/>
    <property type="project" value="InterPro"/>
</dbReference>
<accession>A0A553K475</accession>
<evidence type="ECO:0000256" key="2">
    <source>
        <dbReference type="ARBA" id="ARBA00023125"/>
    </source>
</evidence>